<organism evidence="1 2">
    <name type="scientific">Flavobacterium lipolyticum</name>
    <dbReference type="NCBI Taxonomy" id="2893754"/>
    <lineage>
        <taxon>Bacteria</taxon>
        <taxon>Pseudomonadati</taxon>
        <taxon>Bacteroidota</taxon>
        <taxon>Flavobacteriia</taxon>
        <taxon>Flavobacteriales</taxon>
        <taxon>Flavobacteriaceae</taxon>
        <taxon>Flavobacterium</taxon>
    </lineage>
</organism>
<keyword evidence="2" id="KW-1185">Reference proteome</keyword>
<evidence type="ECO:0000313" key="2">
    <source>
        <dbReference type="Proteomes" id="UP001430700"/>
    </source>
</evidence>
<name>A0ABS8LUV3_9FLAO</name>
<gene>
    <name evidence="1" type="ORF">LNQ34_00975</name>
</gene>
<dbReference type="Pfam" id="PF13582">
    <property type="entry name" value="Reprolysin_3"/>
    <property type="match status" value="1"/>
</dbReference>
<evidence type="ECO:0000313" key="1">
    <source>
        <dbReference type="EMBL" id="MCC9016345.1"/>
    </source>
</evidence>
<comment type="caution">
    <text evidence="1">The sequence shown here is derived from an EMBL/GenBank/DDBJ whole genome shotgun (WGS) entry which is preliminary data.</text>
</comment>
<dbReference type="PROSITE" id="PS51257">
    <property type="entry name" value="PROKAR_LIPOPROTEIN"/>
    <property type="match status" value="1"/>
</dbReference>
<dbReference type="InterPro" id="IPR024079">
    <property type="entry name" value="MetalloPept_cat_dom_sf"/>
</dbReference>
<dbReference type="SUPFAM" id="SSF55486">
    <property type="entry name" value="Metalloproteases ('zincins'), catalytic domain"/>
    <property type="match status" value="1"/>
</dbReference>
<sequence length="431" mass="48784">MEKKIIFGIFIVFSLVSCSRENTGLESDLSNSVAYKISELPQLPDFAKPIRESGEIREFSLIKKDGAKLNFDLKSAEQILFGKKRTLTGTVEANEKYENAIMIIGDNGFELYFKDNGEELVLKGKKDLDVGVEELDLNFDRVEKKEFLVAANKLGHNGEVLLRNYLNQQSTSKKDDSHFEVITEKYDNYRLINETATLRRKELVEGRIAGGCLSIVPPVDPSPQLFNPTKPPGILNMDSRKTYNIEVVYMENAFPYMFHYVKLVYSLMRLRGKLGLKKEEYCQVPNFNFYTPEDTPAAKAEYLASFARVSDADKQLKHLVSYNIKHPNKLGFKVVRCAFFTGHKWSNSNLGLAYVGTYGNSYSGKGFSSLIISDLANNAFAHECGHNLGADHVNDVNDVMYRYNALDGSGKYEHLDKGNLSAIKDCMQNRW</sequence>
<protein>
    <submittedName>
        <fullName evidence="1">M12 family metallo-peptidase</fullName>
    </submittedName>
</protein>
<dbReference type="RefSeq" id="WP_229998367.1">
    <property type="nucleotide sequence ID" value="NZ_JAJJMN010000001.1"/>
</dbReference>
<dbReference type="Proteomes" id="UP001430700">
    <property type="component" value="Unassembled WGS sequence"/>
</dbReference>
<accession>A0ABS8LUV3</accession>
<dbReference type="Gene3D" id="3.40.390.10">
    <property type="entry name" value="Collagenase (Catalytic Domain)"/>
    <property type="match status" value="1"/>
</dbReference>
<reference evidence="1" key="1">
    <citation type="submission" date="2021-11" db="EMBL/GenBank/DDBJ databases">
        <title>Description of novel Flavobacterium species.</title>
        <authorList>
            <person name="Saticioglu I.B."/>
            <person name="Ay H."/>
            <person name="Altun S."/>
            <person name="Duman M."/>
        </authorList>
    </citation>
    <scope>NUCLEOTIDE SEQUENCE</scope>
    <source>
        <strain evidence="1">F-126</strain>
    </source>
</reference>
<proteinExistence type="predicted"/>
<dbReference type="EMBL" id="JAJJMN010000001">
    <property type="protein sequence ID" value="MCC9016345.1"/>
    <property type="molecule type" value="Genomic_DNA"/>
</dbReference>